<sequence length="100" mass="10193">MSELRVTPELLAHASAEFGAVAQELRAGLGSIDDEVGKLLGGSWTGEASSSYDAVWREWHEGASKVLGGLTTMSALLADAASRYAQTDQAGAAGIDGAGV</sequence>
<comment type="caution">
    <text evidence="2">The sequence shown here is derived from an EMBL/GenBank/DDBJ whole genome shotgun (WGS) entry which is preliminary data.</text>
</comment>
<name>A0A1X1XSR6_9MYCO</name>
<proteinExistence type="inferred from homology"/>
<evidence type="ECO:0000313" key="3">
    <source>
        <dbReference type="Proteomes" id="UP000193487"/>
    </source>
</evidence>
<reference evidence="2 3" key="1">
    <citation type="submission" date="2016-01" db="EMBL/GenBank/DDBJ databases">
        <title>The new phylogeny of the genus Mycobacterium.</title>
        <authorList>
            <person name="Tarcisio F."/>
            <person name="Conor M."/>
            <person name="Antonella G."/>
            <person name="Elisabetta G."/>
            <person name="Giulia F.S."/>
            <person name="Sara T."/>
            <person name="Anna F."/>
            <person name="Clotilde B."/>
            <person name="Roberto B."/>
            <person name="Veronica D.S."/>
            <person name="Fabio R."/>
            <person name="Monica P."/>
            <person name="Olivier J."/>
            <person name="Enrico T."/>
            <person name="Nicola S."/>
        </authorList>
    </citation>
    <scope>NUCLEOTIDE SEQUENCE [LARGE SCALE GENOMIC DNA]</scope>
    <source>
        <strain evidence="2 3">DSM 45166</strain>
    </source>
</reference>
<dbReference type="AlphaFoldDB" id="A0A1X1XSR6"/>
<dbReference type="InterPro" id="IPR010310">
    <property type="entry name" value="T7SS_ESAT-6-like"/>
</dbReference>
<dbReference type="RefSeq" id="WP_052425630.1">
    <property type="nucleotide sequence ID" value="NZ_BBKA01000077.1"/>
</dbReference>
<dbReference type="OrthoDB" id="3787781at2"/>
<organism evidence="2 3">
    <name type="scientific">Mycobacterium kyorinense</name>
    <dbReference type="NCBI Taxonomy" id="487514"/>
    <lineage>
        <taxon>Bacteria</taxon>
        <taxon>Bacillati</taxon>
        <taxon>Actinomycetota</taxon>
        <taxon>Actinomycetes</taxon>
        <taxon>Mycobacteriales</taxon>
        <taxon>Mycobacteriaceae</taxon>
        <taxon>Mycobacterium</taxon>
    </lineage>
</organism>
<dbReference type="InterPro" id="IPR036689">
    <property type="entry name" value="ESAT-6-like_sf"/>
</dbReference>
<accession>A0A1X1XSR6</accession>
<keyword evidence="3" id="KW-1185">Reference proteome</keyword>
<evidence type="ECO:0000256" key="1">
    <source>
        <dbReference type="RuleBase" id="RU362001"/>
    </source>
</evidence>
<comment type="similarity">
    <text evidence="1">Belongs to the WXG100 family.</text>
</comment>
<dbReference type="Gene3D" id="1.10.287.1060">
    <property type="entry name" value="ESAT-6-like"/>
    <property type="match status" value="1"/>
</dbReference>
<evidence type="ECO:0000313" key="2">
    <source>
        <dbReference type="EMBL" id="ORW01902.1"/>
    </source>
</evidence>
<protein>
    <recommendedName>
        <fullName evidence="1">ESAT-6-like protein</fullName>
    </recommendedName>
</protein>
<dbReference type="Pfam" id="PF06013">
    <property type="entry name" value="WXG100"/>
    <property type="match status" value="1"/>
</dbReference>
<dbReference type="Proteomes" id="UP000193487">
    <property type="component" value="Unassembled WGS sequence"/>
</dbReference>
<dbReference type="NCBIfam" id="TIGR03930">
    <property type="entry name" value="WXG100_ESAT6"/>
    <property type="match status" value="1"/>
</dbReference>
<dbReference type="SUPFAM" id="SSF140453">
    <property type="entry name" value="EsxAB dimer-like"/>
    <property type="match status" value="1"/>
</dbReference>
<dbReference type="EMBL" id="LQPE01000137">
    <property type="protein sequence ID" value="ORW01902.1"/>
    <property type="molecule type" value="Genomic_DNA"/>
</dbReference>
<gene>
    <name evidence="2" type="ORF">AWC14_00450</name>
</gene>